<proteinExistence type="predicted"/>
<feature type="region of interest" description="Disordered" evidence="1">
    <location>
        <begin position="1"/>
        <end position="21"/>
    </location>
</feature>
<gene>
    <name evidence="2" type="ORF">g.47028</name>
</gene>
<accession>A0A1B6GH06</accession>
<feature type="non-terminal residue" evidence="2">
    <location>
        <position position="101"/>
    </location>
</feature>
<organism evidence="2">
    <name type="scientific">Cuerna arida</name>
    <dbReference type="NCBI Taxonomy" id="1464854"/>
    <lineage>
        <taxon>Eukaryota</taxon>
        <taxon>Metazoa</taxon>
        <taxon>Ecdysozoa</taxon>
        <taxon>Arthropoda</taxon>
        <taxon>Hexapoda</taxon>
        <taxon>Insecta</taxon>
        <taxon>Pterygota</taxon>
        <taxon>Neoptera</taxon>
        <taxon>Paraneoptera</taxon>
        <taxon>Hemiptera</taxon>
        <taxon>Auchenorrhyncha</taxon>
        <taxon>Membracoidea</taxon>
        <taxon>Cicadellidae</taxon>
        <taxon>Cicadellinae</taxon>
        <taxon>Proconiini</taxon>
        <taxon>Cuerna</taxon>
    </lineage>
</organism>
<evidence type="ECO:0000313" key="2">
    <source>
        <dbReference type="EMBL" id="JAS61691.1"/>
    </source>
</evidence>
<dbReference type="EMBL" id="GECZ01008078">
    <property type="protein sequence ID" value="JAS61691.1"/>
    <property type="molecule type" value="Transcribed_RNA"/>
</dbReference>
<feature type="region of interest" description="Disordered" evidence="1">
    <location>
        <begin position="35"/>
        <end position="101"/>
    </location>
</feature>
<reference evidence="2" key="1">
    <citation type="submission" date="2015-11" db="EMBL/GenBank/DDBJ databases">
        <title>De novo transcriptome assembly of four potential Pierce s Disease insect vectors from Arizona vineyards.</title>
        <authorList>
            <person name="Tassone E.E."/>
        </authorList>
    </citation>
    <scope>NUCLEOTIDE SEQUENCE</scope>
</reference>
<sequence>MYTNYKLYNFSPQQSQDSDISEYPNERFSQLLIKLISDNKPPVQPTTPASPVQSTSPASPVQPTSHAPPVQPALPDVFPSHRPDDNELADTQPLLSPDPKP</sequence>
<name>A0A1B6GH06_9HEMI</name>
<feature type="compositionally biased region" description="Polar residues" evidence="1">
    <location>
        <begin position="46"/>
        <end position="65"/>
    </location>
</feature>
<protein>
    <submittedName>
        <fullName evidence="2">Uncharacterized protein</fullName>
    </submittedName>
</protein>
<dbReference type="AlphaFoldDB" id="A0A1B6GH06"/>
<evidence type="ECO:0000256" key="1">
    <source>
        <dbReference type="SAM" id="MobiDB-lite"/>
    </source>
</evidence>